<dbReference type="PANTHER" id="PTHR48423:SF2">
    <property type="entry name" value="INTERLEUKIN-12 RECEPTOR SUBUNIT BETA-2"/>
    <property type="match status" value="1"/>
</dbReference>
<evidence type="ECO:0000256" key="10">
    <source>
        <dbReference type="ARBA" id="ARBA00023180"/>
    </source>
</evidence>
<evidence type="ECO:0000256" key="9">
    <source>
        <dbReference type="ARBA" id="ARBA00023170"/>
    </source>
</evidence>
<dbReference type="PROSITE" id="PS01353">
    <property type="entry name" value="HEMATOPO_REC_L_F2"/>
    <property type="match status" value="1"/>
</dbReference>
<feature type="domain" description="Fibronectin type-III" evidence="14">
    <location>
        <begin position="540"/>
        <end position="640"/>
    </location>
</feature>
<dbReference type="STRING" id="8022.A0A060XHP4"/>
<dbReference type="PROSITE" id="PS50853">
    <property type="entry name" value="FN3"/>
    <property type="match status" value="2"/>
</dbReference>
<dbReference type="InterPro" id="IPR003961">
    <property type="entry name" value="FN3_dom"/>
</dbReference>
<gene>
    <name evidence="15" type="ORF">GSONMT00030509001</name>
</gene>
<dbReference type="CDD" id="cd00063">
    <property type="entry name" value="FN3"/>
    <property type="match status" value="3"/>
</dbReference>
<feature type="transmembrane region" description="Helical" evidence="13">
    <location>
        <begin position="946"/>
        <end position="966"/>
    </location>
</feature>
<feature type="compositionally biased region" description="Polar residues" evidence="12">
    <location>
        <begin position="1104"/>
        <end position="1126"/>
    </location>
</feature>
<organism evidence="15 16">
    <name type="scientific">Oncorhynchus mykiss</name>
    <name type="common">Rainbow trout</name>
    <name type="synonym">Salmo gairdneri</name>
    <dbReference type="NCBI Taxonomy" id="8022"/>
    <lineage>
        <taxon>Eukaryota</taxon>
        <taxon>Metazoa</taxon>
        <taxon>Chordata</taxon>
        <taxon>Craniata</taxon>
        <taxon>Vertebrata</taxon>
        <taxon>Euteleostomi</taxon>
        <taxon>Actinopterygii</taxon>
        <taxon>Neopterygii</taxon>
        <taxon>Teleostei</taxon>
        <taxon>Protacanthopterygii</taxon>
        <taxon>Salmoniformes</taxon>
        <taxon>Salmonidae</taxon>
        <taxon>Salmoninae</taxon>
        <taxon>Oncorhynchus</taxon>
    </lineage>
</organism>
<evidence type="ECO:0000259" key="14">
    <source>
        <dbReference type="PROSITE" id="PS50853"/>
    </source>
</evidence>
<keyword evidence="5" id="KW-0677">Repeat</keyword>
<feature type="region of interest" description="Disordered" evidence="12">
    <location>
        <begin position="1039"/>
        <end position="1072"/>
    </location>
</feature>
<dbReference type="InterPro" id="IPR036116">
    <property type="entry name" value="FN3_sf"/>
</dbReference>
<proteinExistence type="inferred from homology"/>
<feature type="domain" description="Fibronectin type-III" evidence="14">
    <location>
        <begin position="844"/>
        <end position="941"/>
    </location>
</feature>
<dbReference type="InterPro" id="IPR052672">
    <property type="entry name" value="Type1_Cytokine_Rcpt_Type2"/>
</dbReference>
<sequence>MLNQIFSCKRKEHYTTRQRELGRDGHLREETSEVDDIITMFDCLADSSSAKELENERSKVRKRPSIEAAQKLNPLDIRTAKDYKGLPPIRTQSLPPINLGTSLLAISQSAVEQSQATRPMVNHFAHRSQKSKSEHDLFDSRPKGQALVSHSWKTEANQSILAHKSWISPPPERLLDKLYHETYGPTDVICPHQAPYIQKNEQAPNTHLLTLDRLNMRETALTRNCLAPIRDHCTHRFSLPPDQVSKGVRKSKSLPLNTLCRGQGGLPPPVISKTQRPGIPQSPSLCQIEPRLKLRGFWTVSSKHNQHSGIMDQSSYRLLQILSLACLACRLTSSSFKNYGTIIPQSPTVEIGKEFTATCVVYEAAKATVDDIYWTSGGVIVPKEQYTKINDSAVNVTIPITRETGKWLLCKKNEPPSSLNKSKTIHGIQLTKGYPPEKPENLSCMAVQSDRQISSNVTCTWQPGKMDEKISTTFTLFGSVIAINQNYSTKAQRSSGCIYFGNFPNYMELDIWVDVENVLGKVRSDVLFIIDPNEMVKTNPPSDVNIISEKNFSRTLLVSWKHPIHETVVKLKYNLRFCTVGSGDWTEVPPNDTESSKESFRLQYLKPDMEHVVQVRCMHHTGYGYWSDWSANSTARTPEDKPTSKPDLWRVVIPSQGKSERRVEVICKDPVESNGRIRGYNIKIQDGAWAVVPVNGSELNSRSQERKIIPLYQIPLSDKRRGSIELKAWNSVGESPRASLGIPKLAHEPPPVASLSCFNQDRRLWVEWQPPNVEATGVTEYVLEWVSVSDGAIDWQREPRHNRKAPIKGTLQRFKLYNISVYPMYSGWTGKPLTTACFLEQGAPLEGPSVKVRRTGKSNAEVEWMEIPLDKRRGFITNYTIFYITGGKEHSIVVSPDTYSYTVEGLASNSKQVVRIMASTVRGSTNGSDLSFNTLMYAPGQMEATVVSVCIGVLFVIVLTVSLCMYKIDLIKKIWPPVPDPSNSTIANWSPDFPTKAVSPKESVLGDVSVVEVDVFDRKSLCEEDKAGLPLKKDKYLSEEHSSGIGGSSCMSTPRQSVSDSEEGGDSGQTTTSTVQYSSVVASNGYKGQSPCTLPQSPCTLLQTPQCGSSQSQTPSFARSESTQPLLDSEENQEGSGQSHQRNPYFSRSPVASESRDPGDRNQLEMEEQGLASLRFCPLGEGSQQTTPTDEGQSPDGQPGPVPSYMPQLRGHRQPC</sequence>
<comment type="similarity">
    <text evidence="2">Belongs to the type I cytokine receptor family. Type 2 subfamily.</text>
</comment>
<evidence type="ECO:0000256" key="11">
    <source>
        <dbReference type="ARBA" id="ARBA00023319"/>
    </source>
</evidence>
<dbReference type="GO" id="GO:0005886">
    <property type="term" value="C:plasma membrane"/>
    <property type="evidence" value="ECO:0007669"/>
    <property type="project" value="UniProtKB-ARBA"/>
</dbReference>
<evidence type="ECO:0000256" key="3">
    <source>
        <dbReference type="ARBA" id="ARBA00022692"/>
    </source>
</evidence>
<dbReference type="SUPFAM" id="SSF49265">
    <property type="entry name" value="Fibronectin type III"/>
    <property type="match status" value="3"/>
</dbReference>
<protein>
    <recommendedName>
        <fullName evidence="14">Fibronectin type-III domain-containing protein</fullName>
    </recommendedName>
</protein>
<dbReference type="Pfam" id="PF00041">
    <property type="entry name" value="fn3"/>
    <property type="match status" value="1"/>
</dbReference>
<keyword evidence="4" id="KW-0732">Signal</keyword>
<dbReference type="InterPro" id="IPR010457">
    <property type="entry name" value="IgC2-like_lig-bd"/>
</dbReference>
<feature type="region of interest" description="Disordered" evidence="12">
    <location>
        <begin position="1104"/>
        <end position="1216"/>
    </location>
</feature>
<dbReference type="EMBL" id="FR905137">
    <property type="protein sequence ID" value="CDQ76415.1"/>
    <property type="molecule type" value="Genomic_DNA"/>
</dbReference>
<dbReference type="SMART" id="SM00060">
    <property type="entry name" value="FN3"/>
    <property type="match status" value="3"/>
</dbReference>
<dbReference type="InterPro" id="IPR013783">
    <property type="entry name" value="Ig-like_fold"/>
</dbReference>
<name>A0A060XHP4_ONCMY</name>
<dbReference type="Proteomes" id="UP000193380">
    <property type="component" value="Chromosome 5"/>
</dbReference>
<evidence type="ECO:0000256" key="8">
    <source>
        <dbReference type="ARBA" id="ARBA00023157"/>
    </source>
</evidence>
<dbReference type="PaxDb" id="8022-A0A060XHP4"/>
<evidence type="ECO:0000313" key="16">
    <source>
        <dbReference type="Proteomes" id="UP000193380"/>
    </source>
</evidence>
<feature type="compositionally biased region" description="Polar residues" evidence="12">
    <location>
        <begin position="1182"/>
        <end position="1196"/>
    </location>
</feature>
<keyword evidence="8" id="KW-1015">Disulfide bond</keyword>
<evidence type="ECO:0000256" key="13">
    <source>
        <dbReference type="SAM" id="Phobius"/>
    </source>
</evidence>
<evidence type="ECO:0000256" key="1">
    <source>
        <dbReference type="ARBA" id="ARBA00004479"/>
    </source>
</evidence>
<keyword evidence="7 13" id="KW-0472">Membrane</keyword>
<evidence type="ECO:0000256" key="12">
    <source>
        <dbReference type="SAM" id="MobiDB-lite"/>
    </source>
</evidence>
<keyword evidence="6 13" id="KW-1133">Transmembrane helix</keyword>
<keyword evidence="10" id="KW-0325">Glycoprotein</keyword>
<dbReference type="Pfam" id="PF06328">
    <property type="entry name" value="Lep_receptor_Ig"/>
    <property type="match status" value="1"/>
</dbReference>
<evidence type="ECO:0000256" key="5">
    <source>
        <dbReference type="ARBA" id="ARBA00022737"/>
    </source>
</evidence>
<comment type="subcellular location">
    <subcellularLocation>
        <location evidence="1">Membrane</location>
        <topology evidence="1">Single-pass type I membrane protein</topology>
    </subcellularLocation>
</comment>
<accession>A0A060XHP4</accession>
<keyword evidence="9" id="KW-0675">Receptor</keyword>
<evidence type="ECO:0000256" key="4">
    <source>
        <dbReference type="ARBA" id="ARBA00022729"/>
    </source>
</evidence>
<dbReference type="AlphaFoldDB" id="A0A060XHP4"/>
<dbReference type="Gene3D" id="2.60.40.10">
    <property type="entry name" value="Immunoglobulins"/>
    <property type="match status" value="6"/>
</dbReference>
<dbReference type="PANTHER" id="PTHR48423">
    <property type="entry name" value="INTERLEUKIN-27 RECEPTOR SUBUNIT ALPHA"/>
    <property type="match status" value="1"/>
</dbReference>
<feature type="compositionally biased region" description="Basic and acidic residues" evidence="12">
    <location>
        <begin position="1154"/>
        <end position="1164"/>
    </location>
</feature>
<feature type="compositionally biased region" description="Polar residues" evidence="12">
    <location>
        <begin position="1134"/>
        <end position="1152"/>
    </location>
</feature>
<evidence type="ECO:0000256" key="6">
    <source>
        <dbReference type="ARBA" id="ARBA00022989"/>
    </source>
</evidence>
<evidence type="ECO:0000256" key="2">
    <source>
        <dbReference type="ARBA" id="ARBA00008921"/>
    </source>
</evidence>
<evidence type="ECO:0000313" key="15">
    <source>
        <dbReference type="EMBL" id="CDQ76415.1"/>
    </source>
</evidence>
<reference evidence="15 16" key="1">
    <citation type="journal article" date="2014" name="Nat. Commun.">
        <title>The rainbow trout genome provides novel insights into evolution after whole-genome duplication in vertebrates.</title>
        <authorList>
            <person name="Berthelot C."/>
            <person name="Brunet F."/>
            <person name="Chalopin D."/>
            <person name="Juanchich A."/>
            <person name="Bernard M."/>
            <person name="Noel B."/>
            <person name="Bento P."/>
            <person name="Da Silva C."/>
            <person name="Labadie K."/>
            <person name="Alberti A."/>
            <person name="Aury J.M."/>
            <person name="Louis A."/>
            <person name="Dehais P."/>
            <person name="Bardou P."/>
            <person name="Montfort J."/>
            <person name="Klopp C."/>
            <person name="Cabau C."/>
            <person name="Gaspin C."/>
            <person name="Thorgaard G.H."/>
            <person name="Boussaha M."/>
            <person name="Quillet E."/>
            <person name="Guyomard R."/>
            <person name="Galiana D."/>
            <person name="Bobe J."/>
            <person name="Volff J.N."/>
            <person name="Genet C."/>
            <person name="Wincker P."/>
            <person name="Jaillon O."/>
            <person name="Roest Crollius H."/>
            <person name="Guiguen Y."/>
        </authorList>
    </citation>
    <scope>NUCLEOTIDE SEQUENCE [LARGE SCALE GENOMIC DNA]</scope>
</reference>
<dbReference type="SUPFAM" id="SSF48726">
    <property type="entry name" value="Immunoglobulin"/>
    <property type="match status" value="1"/>
</dbReference>
<dbReference type="InterPro" id="IPR003529">
    <property type="entry name" value="Hematopoietin_rcpt_Gp130_CS"/>
</dbReference>
<evidence type="ECO:0000256" key="7">
    <source>
        <dbReference type="ARBA" id="ARBA00023136"/>
    </source>
</evidence>
<keyword evidence="11" id="KW-0393">Immunoglobulin domain</keyword>
<dbReference type="InterPro" id="IPR036179">
    <property type="entry name" value="Ig-like_dom_sf"/>
</dbReference>
<keyword evidence="3 13" id="KW-0812">Transmembrane</keyword>
<dbReference type="GO" id="GO:0004896">
    <property type="term" value="F:cytokine receptor activity"/>
    <property type="evidence" value="ECO:0007669"/>
    <property type="project" value="InterPro"/>
</dbReference>